<name>A0AAV1UPL7_9STRA</name>
<accession>A0AAV1UPL7</accession>
<evidence type="ECO:0000313" key="2">
    <source>
        <dbReference type="Proteomes" id="UP001162060"/>
    </source>
</evidence>
<dbReference type="EMBL" id="CAKLBY020000221">
    <property type="protein sequence ID" value="CAK7935173.1"/>
    <property type="molecule type" value="Genomic_DNA"/>
</dbReference>
<evidence type="ECO:0000313" key="1">
    <source>
        <dbReference type="EMBL" id="CAK7935173.1"/>
    </source>
</evidence>
<dbReference type="AlphaFoldDB" id="A0AAV1UPL7"/>
<sequence length="66" mass="7187">MGHIKRYCKKSADTSHAAFTLSLANGNDTSKYTWILDSGASRHLIKDPELLVDAKDCDDSCEVADG</sequence>
<reference evidence="1" key="1">
    <citation type="submission" date="2024-01" db="EMBL/GenBank/DDBJ databases">
        <authorList>
            <person name="Webb A."/>
        </authorList>
    </citation>
    <scope>NUCLEOTIDE SEQUENCE</scope>
    <source>
        <strain evidence="1">Pm1</strain>
    </source>
</reference>
<comment type="caution">
    <text evidence="1">The sequence shown here is derived from an EMBL/GenBank/DDBJ whole genome shotgun (WGS) entry which is preliminary data.</text>
</comment>
<proteinExistence type="predicted"/>
<organism evidence="1 2">
    <name type="scientific">Peronospora matthiolae</name>
    <dbReference type="NCBI Taxonomy" id="2874970"/>
    <lineage>
        <taxon>Eukaryota</taxon>
        <taxon>Sar</taxon>
        <taxon>Stramenopiles</taxon>
        <taxon>Oomycota</taxon>
        <taxon>Peronosporomycetes</taxon>
        <taxon>Peronosporales</taxon>
        <taxon>Peronosporaceae</taxon>
        <taxon>Peronospora</taxon>
    </lineage>
</organism>
<protein>
    <submittedName>
        <fullName evidence="1">Uncharacterized protein</fullName>
    </submittedName>
</protein>
<gene>
    <name evidence="1" type="ORF">PM001_LOCUS20323</name>
</gene>
<dbReference type="Proteomes" id="UP001162060">
    <property type="component" value="Unassembled WGS sequence"/>
</dbReference>